<comment type="caution">
    <text evidence="2">The sequence shown here is derived from an EMBL/GenBank/DDBJ whole genome shotgun (WGS) entry which is preliminary data.</text>
</comment>
<dbReference type="InterPro" id="IPR002575">
    <property type="entry name" value="Aminoglycoside_PTrfase"/>
</dbReference>
<dbReference type="GO" id="GO:0016740">
    <property type="term" value="F:transferase activity"/>
    <property type="evidence" value="ECO:0007669"/>
    <property type="project" value="UniProtKB-KW"/>
</dbReference>
<dbReference type="AlphaFoldDB" id="A0A6P1CXA0"/>
<dbReference type="InterPro" id="IPR011009">
    <property type="entry name" value="Kinase-like_dom_sf"/>
</dbReference>
<proteinExistence type="predicted"/>
<sequence length="291" mass="32147">MTPTDDILFAACRLAGIPADGAELLHAHSNSVYHLPSAGVVARINGNDHAGLRAKASLTITRWLADHDLPVTEPALDHAIDIAGSTVTFWTYYPQHRTDRPSPQHLGEILAQLHTLPAPPFPLPDYQPLIGLVSILTPDLTPTMLSAADRRWLSEQAERLIAEYRTQPTLLGRGMVHGDAYTGNTLWAGDTVLLGDWDETSIAPRELDLANTVQARRFGLREADIDAFLRAYGHDPRGEPLFDVLVRMRDLHTLTSYIRRAQRGDTRAHTELTTRLRSLQDPTAAAPWASV</sequence>
<dbReference type="RefSeq" id="WP_163847917.1">
    <property type="nucleotide sequence ID" value="NZ_JAAGVB010000075.1"/>
</dbReference>
<keyword evidence="2" id="KW-0808">Transferase</keyword>
<feature type="domain" description="Aminoglycoside phosphotransferase" evidence="1">
    <location>
        <begin position="27"/>
        <end position="237"/>
    </location>
</feature>
<dbReference type="EMBL" id="JAAGVB010000075">
    <property type="protein sequence ID" value="NEW36427.1"/>
    <property type="molecule type" value="Genomic_DNA"/>
</dbReference>
<dbReference type="Pfam" id="PF01636">
    <property type="entry name" value="APH"/>
    <property type="match status" value="1"/>
</dbReference>
<name>A0A6P1CXA0_9NOCA</name>
<dbReference type="Proteomes" id="UP000471166">
    <property type="component" value="Unassembled WGS sequence"/>
</dbReference>
<evidence type="ECO:0000313" key="2">
    <source>
        <dbReference type="EMBL" id="NEW36427.1"/>
    </source>
</evidence>
<reference evidence="2 3" key="1">
    <citation type="submission" date="2020-01" db="EMBL/GenBank/DDBJ databases">
        <title>Genetics and antimicrobial susceptibilities of Nocardia species isolated from the soil; a comparison with species isolated from humans.</title>
        <authorList>
            <person name="Carrasco G."/>
            <person name="Monzon S."/>
            <person name="Sansegundo M."/>
            <person name="Garcia E."/>
            <person name="Garrido N."/>
            <person name="Medina M.J."/>
            <person name="Villalon P."/>
            <person name="Ramirez-Arocha A.C."/>
            <person name="Jimenez P."/>
            <person name="Cuesta I."/>
            <person name="Valdezate S."/>
        </authorList>
    </citation>
    <scope>NUCLEOTIDE SEQUENCE [LARGE SCALE GENOMIC DNA]</scope>
    <source>
        <strain evidence="2 3">CNM20110626</strain>
    </source>
</reference>
<gene>
    <name evidence="2" type="ORF">GV791_28270</name>
</gene>
<evidence type="ECO:0000259" key="1">
    <source>
        <dbReference type="Pfam" id="PF01636"/>
    </source>
</evidence>
<evidence type="ECO:0000313" key="3">
    <source>
        <dbReference type="Proteomes" id="UP000471166"/>
    </source>
</evidence>
<protein>
    <submittedName>
        <fullName evidence="2">Aminoglycoside phosphotransferase family protein</fullName>
    </submittedName>
</protein>
<dbReference type="Gene3D" id="3.90.1200.10">
    <property type="match status" value="1"/>
</dbReference>
<organism evidence="2 3">
    <name type="scientific">Nocardia cyriacigeorgica</name>
    <dbReference type="NCBI Taxonomy" id="135487"/>
    <lineage>
        <taxon>Bacteria</taxon>
        <taxon>Bacillati</taxon>
        <taxon>Actinomycetota</taxon>
        <taxon>Actinomycetes</taxon>
        <taxon>Mycobacteriales</taxon>
        <taxon>Nocardiaceae</taxon>
        <taxon>Nocardia</taxon>
    </lineage>
</organism>
<dbReference type="SUPFAM" id="SSF56112">
    <property type="entry name" value="Protein kinase-like (PK-like)"/>
    <property type="match status" value="1"/>
</dbReference>
<accession>A0A6P1CXA0</accession>